<dbReference type="Proteomes" id="UP001596298">
    <property type="component" value="Unassembled WGS sequence"/>
</dbReference>
<evidence type="ECO:0000313" key="2">
    <source>
        <dbReference type="Proteomes" id="UP001596298"/>
    </source>
</evidence>
<name>A0ABW2AHK1_9MICO</name>
<dbReference type="EMBL" id="JBHSWH010000001">
    <property type="protein sequence ID" value="MFC6706270.1"/>
    <property type="molecule type" value="Genomic_DNA"/>
</dbReference>
<evidence type="ECO:0000313" key="1">
    <source>
        <dbReference type="EMBL" id="MFC6706270.1"/>
    </source>
</evidence>
<accession>A0ABW2AHK1</accession>
<dbReference type="RefSeq" id="WP_382402173.1">
    <property type="nucleotide sequence ID" value="NZ_JBHSWH010000001.1"/>
</dbReference>
<gene>
    <name evidence="1" type="ORF">ACFQDH_13625</name>
</gene>
<proteinExistence type="predicted"/>
<evidence type="ECO:0008006" key="3">
    <source>
        <dbReference type="Google" id="ProtNLM"/>
    </source>
</evidence>
<keyword evidence="2" id="KW-1185">Reference proteome</keyword>
<organism evidence="1 2">
    <name type="scientific">Flexivirga alba</name>
    <dbReference type="NCBI Taxonomy" id="702742"/>
    <lineage>
        <taxon>Bacteria</taxon>
        <taxon>Bacillati</taxon>
        <taxon>Actinomycetota</taxon>
        <taxon>Actinomycetes</taxon>
        <taxon>Micrococcales</taxon>
        <taxon>Dermacoccaceae</taxon>
        <taxon>Flexivirga</taxon>
    </lineage>
</organism>
<comment type="caution">
    <text evidence="1">The sequence shown here is derived from an EMBL/GenBank/DDBJ whole genome shotgun (WGS) entry which is preliminary data.</text>
</comment>
<sequence>MNALQHLAQGAEPNFDPDELAFYVRRRAAEVRRLRGLFAPTSIEKLALITNLEPYGDTAPNSWTRLRQAAFVAGDLTGLDEQERVILLAIAMHHAAEKPPIFSHGTARAVLDLPSIGPVRQLIEFAKPPGGSGRSPQARRRRTSIVPTYLKVDELLVTTIDRTIIDSARERSLESAVATADAGLHRELADAGSLLAQARALPKGSRGCKMAELAMRLADGRSESPLESLSRTRMFQLGLPMPELQVIFDDATGFIGRVDFFWPQLGIVGEADGRVKFRVADGLSGREAEEAVWRAKRRDDRLLRHPDVRKVGHWDWGEALNSTKFAQVLRDLGVHAVRDGGWPVPNGPLPRKSRAVFL</sequence>
<protein>
    <recommendedName>
        <fullName evidence="3">Winged helix DNA-binding domain-containing protein</fullName>
    </recommendedName>
</protein>
<reference evidence="2" key="1">
    <citation type="journal article" date="2019" name="Int. J. Syst. Evol. Microbiol.">
        <title>The Global Catalogue of Microorganisms (GCM) 10K type strain sequencing project: providing services to taxonomists for standard genome sequencing and annotation.</title>
        <authorList>
            <consortium name="The Broad Institute Genomics Platform"/>
            <consortium name="The Broad Institute Genome Sequencing Center for Infectious Disease"/>
            <person name="Wu L."/>
            <person name="Ma J."/>
        </authorList>
    </citation>
    <scope>NUCLEOTIDE SEQUENCE [LARGE SCALE GENOMIC DNA]</scope>
    <source>
        <strain evidence="2">CCUG 58127</strain>
    </source>
</reference>